<evidence type="ECO:0000256" key="1">
    <source>
        <dbReference type="ARBA" id="ARBA00009437"/>
    </source>
</evidence>
<keyword evidence="4" id="KW-0804">Transcription</keyword>
<dbReference type="PANTHER" id="PTHR30537:SF5">
    <property type="entry name" value="HTH-TYPE TRANSCRIPTIONAL ACTIVATOR TTDR-RELATED"/>
    <property type="match status" value="1"/>
</dbReference>
<dbReference type="AlphaFoldDB" id="A0A7Y9NPF6"/>
<dbReference type="Proteomes" id="UP000534186">
    <property type="component" value="Unassembled WGS sequence"/>
</dbReference>
<sequence>MNKMTPSNAPNDRLLSGISVLMAVVEGGSFIRAAEALGITQPAVSRSIARLESRVGVRLLDRTTRSLTLTAEGRRLYEETSPLLTGIADAVTFASGSSATVRGRLRVNMDPLFSSLLLAPHLGGFLDRYPEVSLELLTRPELGDLVSEGFDLAVRFGEPPSSSLVARKLLETHIVTVAAPSYLARQGRPEKPTDLAKHHCLQFRDPRTNQPYEWEFHRGRRIVPIKTSGRLMLSDPYTFLGACVAGAGIAQVLALSVQTELDRGDLIDIFPNWPDERFPLFALYPSRHLPPAKLRAFLDFVLELANPPSRPQK</sequence>
<dbReference type="SUPFAM" id="SSF46785">
    <property type="entry name" value="Winged helix' DNA-binding domain"/>
    <property type="match status" value="1"/>
</dbReference>
<dbReference type="CDD" id="cd08422">
    <property type="entry name" value="PBP2_CrgA_like"/>
    <property type="match status" value="1"/>
</dbReference>
<evidence type="ECO:0000313" key="6">
    <source>
        <dbReference type="EMBL" id="NYF52957.1"/>
    </source>
</evidence>
<feature type="domain" description="HTH lysR-type" evidence="5">
    <location>
        <begin position="13"/>
        <end position="70"/>
    </location>
</feature>
<dbReference type="Pfam" id="PF00126">
    <property type="entry name" value="HTH_1"/>
    <property type="match status" value="1"/>
</dbReference>
<organism evidence="6 7">
    <name type="scientific">Tunturiibacter lichenicola</name>
    <dbReference type="NCBI Taxonomy" id="2051959"/>
    <lineage>
        <taxon>Bacteria</taxon>
        <taxon>Pseudomonadati</taxon>
        <taxon>Acidobacteriota</taxon>
        <taxon>Terriglobia</taxon>
        <taxon>Terriglobales</taxon>
        <taxon>Acidobacteriaceae</taxon>
        <taxon>Tunturiibacter</taxon>
    </lineage>
</organism>
<evidence type="ECO:0000313" key="7">
    <source>
        <dbReference type="Proteomes" id="UP000534186"/>
    </source>
</evidence>
<dbReference type="InterPro" id="IPR005119">
    <property type="entry name" value="LysR_subst-bd"/>
</dbReference>
<comment type="similarity">
    <text evidence="1">Belongs to the LysR transcriptional regulatory family.</text>
</comment>
<dbReference type="InterPro" id="IPR036390">
    <property type="entry name" value="WH_DNA-bd_sf"/>
</dbReference>
<dbReference type="Pfam" id="PF03466">
    <property type="entry name" value="LysR_substrate"/>
    <property type="match status" value="1"/>
</dbReference>
<dbReference type="FunFam" id="1.10.10.10:FF:000001">
    <property type="entry name" value="LysR family transcriptional regulator"/>
    <property type="match status" value="1"/>
</dbReference>
<dbReference type="Gene3D" id="3.40.190.290">
    <property type="match status" value="1"/>
</dbReference>
<dbReference type="PANTHER" id="PTHR30537">
    <property type="entry name" value="HTH-TYPE TRANSCRIPTIONAL REGULATOR"/>
    <property type="match status" value="1"/>
</dbReference>
<comment type="caution">
    <text evidence="6">The sequence shown here is derived from an EMBL/GenBank/DDBJ whole genome shotgun (WGS) entry which is preliminary data.</text>
</comment>
<evidence type="ECO:0000256" key="4">
    <source>
        <dbReference type="ARBA" id="ARBA00023163"/>
    </source>
</evidence>
<proteinExistence type="inferred from homology"/>
<dbReference type="GO" id="GO:0003700">
    <property type="term" value="F:DNA-binding transcription factor activity"/>
    <property type="evidence" value="ECO:0007669"/>
    <property type="project" value="InterPro"/>
</dbReference>
<evidence type="ECO:0000259" key="5">
    <source>
        <dbReference type="PROSITE" id="PS50931"/>
    </source>
</evidence>
<evidence type="ECO:0000256" key="2">
    <source>
        <dbReference type="ARBA" id="ARBA00023015"/>
    </source>
</evidence>
<dbReference type="EMBL" id="JACCCV010000002">
    <property type="protein sequence ID" value="NYF52957.1"/>
    <property type="molecule type" value="Genomic_DNA"/>
</dbReference>
<dbReference type="InterPro" id="IPR000847">
    <property type="entry name" value="LysR_HTH_N"/>
</dbReference>
<dbReference type="InterPro" id="IPR036388">
    <property type="entry name" value="WH-like_DNA-bd_sf"/>
</dbReference>
<dbReference type="PROSITE" id="PS50931">
    <property type="entry name" value="HTH_LYSR"/>
    <property type="match status" value="1"/>
</dbReference>
<dbReference type="PRINTS" id="PR00039">
    <property type="entry name" value="HTHLYSR"/>
</dbReference>
<evidence type="ECO:0000256" key="3">
    <source>
        <dbReference type="ARBA" id="ARBA00023125"/>
    </source>
</evidence>
<keyword evidence="3 6" id="KW-0238">DNA-binding</keyword>
<protein>
    <submittedName>
        <fullName evidence="6">DNA-binding transcriptional LysR family regulator</fullName>
    </submittedName>
</protein>
<dbReference type="GO" id="GO:0003677">
    <property type="term" value="F:DNA binding"/>
    <property type="evidence" value="ECO:0007669"/>
    <property type="project" value="UniProtKB-KW"/>
</dbReference>
<gene>
    <name evidence="6" type="ORF">HDF12_003356</name>
</gene>
<reference evidence="6 7" key="1">
    <citation type="submission" date="2020-07" db="EMBL/GenBank/DDBJ databases">
        <title>Genomic Encyclopedia of Type Strains, Phase IV (KMG-V): Genome sequencing to study the core and pangenomes of soil and plant-associated prokaryotes.</title>
        <authorList>
            <person name="Whitman W."/>
        </authorList>
    </citation>
    <scope>NUCLEOTIDE SEQUENCE [LARGE SCALE GENOMIC DNA]</scope>
    <source>
        <strain evidence="6 7">M8UP30</strain>
    </source>
</reference>
<accession>A0A7Y9NPF6</accession>
<dbReference type="InterPro" id="IPR058163">
    <property type="entry name" value="LysR-type_TF_proteobact-type"/>
</dbReference>
<name>A0A7Y9NPF6_9BACT</name>
<dbReference type="SUPFAM" id="SSF53850">
    <property type="entry name" value="Periplasmic binding protein-like II"/>
    <property type="match status" value="1"/>
</dbReference>
<dbReference type="Gene3D" id="1.10.10.10">
    <property type="entry name" value="Winged helix-like DNA-binding domain superfamily/Winged helix DNA-binding domain"/>
    <property type="match status" value="1"/>
</dbReference>
<keyword evidence="2" id="KW-0805">Transcription regulation</keyword>